<keyword evidence="2" id="KW-1185">Reference proteome</keyword>
<dbReference type="STRING" id="237682.SAMN05421676_104107"/>
<dbReference type="InterPro" id="IPR020255">
    <property type="entry name" value="CsgA"/>
</dbReference>
<reference evidence="2" key="1">
    <citation type="submission" date="2016-10" db="EMBL/GenBank/DDBJ databases">
        <authorList>
            <person name="Varghese N."/>
            <person name="Submissions S."/>
        </authorList>
    </citation>
    <scope>NUCLEOTIDE SEQUENCE [LARGE SCALE GENOMIC DNA]</scope>
    <source>
        <strain evidence="2">CGMCC 1.3566</strain>
    </source>
</reference>
<dbReference type="Proteomes" id="UP000199095">
    <property type="component" value="Unassembled WGS sequence"/>
</dbReference>
<evidence type="ECO:0000313" key="1">
    <source>
        <dbReference type="EMBL" id="SET34361.1"/>
    </source>
</evidence>
<sequence>MDQSLTYLQEVLSNYTEEIDAIRDIDEKISTNQYPSENLFSRDLDEEESRILREIILKEIHHANESGDHERGYQLHEVYELLY</sequence>
<name>A0A1I0DPR2_9BACI</name>
<dbReference type="EMBL" id="FOHJ01000004">
    <property type="protein sequence ID" value="SET34361.1"/>
    <property type="molecule type" value="Genomic_DNA"/>
</dbReference>
<gene>
    <name evidence="1" type="ORF">SAMN05421676_104107</name>
</gene>
<protein>
    <recommendedName>
        <fullName evidence="3">Sporulation protein</fullName>
    </recommendedName>
</protein>
<dbReference type="OrthoDB" id="2938007at2"/>
<dbReference type="AlphaFoldDB" id="A0A1I0DPR2"/>
<accession>A0A1I0DPR2</accession>
<evidence type="ECO:0008006" key="3">
    <source>
        <dbReference type="Google" id="ProtNLM"/>
    </source>
</evidence>
<dbReference type="Pfam" id="PF17334">
    <property type="entry name" value="CsgA"/>
    <property type="match status" value="1"/>
</dbReference>
<dbReference type="RefSeq" id="WP_093133394.1">
    <property type="nucleotide sequence ID" value="NZ_FOHJ01000004.1"/>
</dbReference>
<proteinExistence type="predicted"/>
<organism evidence="1 2">
    <name type="scientific">Salinibacillus kushneri</name>
    <dbReference type="NCBI Taxonomy" id="237682"/>
    <lineage>
        <taxon>Bacteria</taxon>
        <taxon>Bacillati</taxon>
        <taxon>Bacillota</taxon>
        <taxon>Bacilli</taxon>
        <taxon>Bacillales</taxon>
        <taxon>Bacillaceae</taxon>
        <taxon>Salinibacillus</taxon>
    </lineage>
</organism>
<evidence type="ECO:0000313" key="2">
    <source>
        <dbReference type="Proteomes" id="UP000199095"/>
    </source>
</evidence>